<evidence type="ECO:0000259" key="3">
    <source>
        <dbReference type="Pfam" id="PF00139"/>
    </source>
</evidence>
<dbReference type="InterPro" id="IPR056573">
    <property type="entry name" value="Lectin_L-type_dom"/>
</dbReference>
<name>F0Z7L4_DICPU</name>
<reference evidence="5" key="1">
    <citation type="journal article" date="2011" name="Genome Biol.">
        <title>Comparative genomics of the social amoebae Dictyostelium discoideum and Dictyostelium purpureum.</title>
        <authorList>
            <consortium name="US DOE Joint Genome Institute (JGI-PGF)"/>
            <person name="Sucgang R."/>
            <person name="Kuo A."/>
            <person name="Tian X."/>
            <person name="Salerno W."/>
            <person name="Parikh A."/>
            <person name="Feasley C.L."/>
            <person name="Dalin E."/>
            <person name="Tu H."/>
            <person name="Huang E."/>
            <person name="Barry K."/>
            <person name="Lindquist E."/>
            <person name="Shapiro H."/>
            <person name="Bruce D."/>
            <person name="Schmutz J."/>
            <person name="Salamov A."/>
            <person name="Fey P."/>
            <person name="Gaudet P."/>
            <person name="Anjard C."/>
            <person name="Babu M.M."/>
            <person name="Basu S."/>
            <person name="Bushmanova Y."/>
            <person name="van der Wel H."/>
            <person name="Katoh-Kurasawa M."/>
            <person name="Dinh C."/>
            <person name="Coutinho P.M."/>
            <person name="Saito T."/>
            <person name="Elias M."/>
            <person name="Schaap P."/>
            <person name="Kay R.R."/>
            <person name="Henrissat B."/>
            <person name="Eichinger L."/>
            <person name="Rivero F."/>
            <person name="Putnam N.H."/>
            <person name="West C.M."/>
            <person name="Loomis W.F."/>
            <person name="Chisholm R.L."/>
            <person name="Shaulsky G."/>
            <person name="Strassmann J.E."/>
            <person name="Queller D.C."/>
            <person name="Kuspa A."/>
            <person name="Grigoriev I.V."/>
        </authorList>
    </citation>
    <scope>NUCLEOTIDE SEQUENCE [LARGE SCALE GENOMIC DNA]</scope>
    <source>
        <strain evidence="5">QSDP1</strain>
    </source>
</reference>
<dbReference type="PANTHER" id="PTHR32401">
    <property type="entry name" value="CONCANAVALIN A-LIKE LECTIN FAMILY PROTEIN"/>
    <property type="match status" value="1"/>
</dbReference>
<comment type="similarity">
    <text evidence="1">Belongs to the leguminous lectin family.</text>
</comment>
<dbReference type="InterPro" id="IPR001220">
    <property type="entry name" value="Legume_lectin_dom"/>
</dbReference>
<feature type="domain" description="Legume lectin" evidence="3">
    <location>
        <begin position="6"/>
        <end position="161"/>
    </location>
</feature>
<dbReference type="PANTHER" id="PTHR32401:SF49">
    <property type="entry name" value="OS10G0129200 PROTEIN"/>
    <property type="match status" value="1"/>
</dbReference>
<keyword evidence="2" id="KW-0430">Lectin</keyword>
<dbReference type="InterPro" id="IPR050258">
    <property type="entry name" value="Leguminous_Lectin"/>
</dbReference>
<dbReference type="Proteomes" id="UP000001064">
    <property type="component" value="Unassembled WGS sequence"/>
</dbReference>
<evidence type="ECO:0000256" key="1">
    <source>
        <dbReference type="ARBA" id="ARBA00007606"/>
    </source>
</evidence>
<dbReference type="GeneID" id="10509292"/>
<dbReference type="AlphaFoldDB" id="F0Z7L4"/>
<dbReference type="InParanoid" id="F0Z7L4"/>
<dbReference type="GO" id="GO:0030246">
    <property type="term" value="F:carbohydrate binding"/>
    <property type="evidence" value="ECO:0007669"/>
    <property type="project" value="UniProtKB-KW"/>
</dbReference>
<dbReference type="CDD" id="cd01951">
    <property type="entry name" value="lectin_L-type"/>
    <property type="match status" value="1"/>
</dbReference>
<dbReference type="KEGG" id="dpp:DICPUDRAFT_147075"/>
<proteinExistence type="inferred from homology"/>
<accession>F0Z7L4</accession>
<evidence type="ECO:0000313" key="5">
    <source>
        <dbReference type="Proteomes" id="UP000001064"/>
    </source>
</evidence>
<organism evidence="4 5">
    <name type="scientific">Dictyostelium purpureum</name>
    <name type="common">Slime mold</name>
    <dbReference type="NCBI Taxonomy" id="5786"/>
    <lineage>
        <taxon>Eukaryota</taxon>
        <taxon>Amoebozoa</taxon>
        <taxon>Evosea</taxon>
        <taxon>Eumycetozoa</taxon>
        <taxon>Dictyostelia</taxon>
        <taxon>Dictyosteliales</taxon>
        <taxon>Dictyosteliaceae</taxon>
        <taxon>Dictyostelium</taxon>
    </lineage>
</organism>
<evidence type="ECO:0000256" key="2">
    <source>
        <dbReference type="ARBA" id="ARBA00022734"/>
    </source>
</evidence>
<sequence>MDKGIADGFAFVIQNHGPKSISREPGSSLGYNGIPHGVVAIEFDNWKNTPYNDPVYDHVSIQIPDTNGFLSCEHSTNSLGLFKSNFKNGNINNCKIVYNRKDSEISIFLTINNDNDLPLIEKIENCKIPFDFPLCGYMGFTGSCGDLFQTTTIYTCSIKAKVDTLEGIQMDLDSLEI</sequence>
<dbReference type="eggNOG" id="ENOG502RBH3">
    <property type="taxonomic scope" value="Eukaryota"/>
</dbReference>
<gene>
    <name evidence="4" type="ORF">DICPUDRAFT_147075</name>
</gene>
<dbReference type="Gene3D" id="2.60.120.200">
    <property type="match status" value="1"/>
</dbReference>
<dbReference type="InterPro" id="IPR013320">
    <property type="entry name" value="ConA-like_dom_sf"/>
</dbReference>
<dbReference type="RefSeq" id="XP_003283387.1">
    <property type="nucleotide sequence ID" value="XM_003283339.1"/>
</dbReference>
<dbReference type="SUPFAM" id="SSF49899">
    <property type="entry name" value="Concanavalin A-like lectins/glucanases"/>
    <property type="match status" value="1"/>
</dbReference>
<evidence type="ECO:0000313" key="4">
    <source>
        <dbReference type="EMBL" id="EGC40038.1"/>
    </source>
</evidence>
<dbReference type="Pfam" id="PF00139">
    <property type="entry name" value="Lectin_legB"/>
    <property type="match status" value="1"/>
</dbReference>
<keyword evidence="5" id="KW-1185">Reference proteome</keyword>
<dbReference type="VEuPathDB" id="AmoebaDB:DICPUDRAFT_147075"/>
<protein>
    <recommendedName>
        <fullName evidence="3">Legume lectin domain-containing protein</fullName>
    </recommendedName>
</protein>
<dbReference type="EMBL" id="GL870947">
    <property type="protein sequence ID" value="EGC40038.1"/>
    <property type="molecule type" value="Genomic_DNA"/>
</dbReference>
<dbReference type="STRING" id="5786.F0Z7L4"/>